<dbReference type="SUPFAM" id="SSF56801">
    <property type="entry name" value="Acetyl-CoA synthetase-like"/>
    <property type="match status" value="1"/>
</dbReference>
<feature type="domain" description="AMP-dependent synthetase/ligase" evidence="5">
    <location>
        <begin position="54"/>
        <end position="143"/>
    </location>
</feature>
<organism evidence="7 8">
    <name type="scientific">Pseudocercospora eumusae</name>
    <dbReference type="NCBI Taxonomy" id="321146"/>
    <lineage>
        <taxon>Eukaryota</taxon>
        <taxon>Fungi</taxon>
        <taxon>Dikarya</taxon>
        <taxon>Ascomycota</taxon>
        <taxon>Pezizomycotina</taxon>
        <taxon>Dothideomycetes</taxon>
        <taxon>Dothideomycetidae</taxon>
        <taxon>Mycosphaerellales</taxon>
        <taxon>Mycosphaerellaceae</taxon>
        <taxon>Pseudocercospora</taxon>
    </lineage>
</organism>
<evidence type="ECO:0000259" key="5">
    <source>
        <dbReference type="Pfam" id="PF00501"/>
    </source>
</evidence>
<reference evidence="7 8" key="1">
    <citation type="submission" date="2015-07" db="EMBL/GenBank/DDBJ databases">
        <title>Comparative genomics of the Sigatoka disease complex on banana suggests a link between parallel evolutionary changes in Pseudocercospora fijiensis and Pseudocercospora eumusae and increased virulence on the banana host.</title>
        <authorList>
            <person name="Chang T.-C."/>
            <person name="Salvucci A."/>
            <person name="Crous P.W."/>
            <person name="Stergiopoulos I."/>
        </authorList>
    </citation>
    <scope>NUCLEOTIDE SEQUENCE [LARGE SCALE GENOMIC DNA]</scope>
    <source>
        <strain evidence="7 8">CBS 114824</strain>
    </source>
</reference>
<gene>
    <name evidence="7" type="ORF">AC578_296</name>
</gene>
<protein>
    <recommendedName>
        <fullName evidence="1">acetate--CoA ligase</fullName>
        <ecNumber evidence="1">6.2.1.1</ecNumber>
    </recommendedName>
</protein>
<dbReference type="InterPro" id="IPR042099">
    <property type="entry name" value="ANL_N_sf"/>
</dbReference>
<evidence type="ECO:0000256" key="1">
    <source>
        <dbReference type="ARBA" id="ARBA00013275"/>
    </source>
</evidence>
<dbReference type="InterPro" id="IPR045851">
    <property type="entry name" value="AMP-bd_C_sf"/>
</dbReference>
<dbReference type="Pfam" id="PF00501">
    <property type="entry name" value="AMP-binding"/>
    <property type="match status" value="1"/>
</dbReference>
<feature type="domain" description="AMP-binding enzyme C-terminal" evidence="6">
    <location>
        <begin position="205"/>
        <end position="282"/>
    </location>
</feature>
<evidence type="ECO:0000256" key="2">
    <source>
        <dbReference type="ARBA" id="ARBA00022598"/>
    </source>
</evidence>
<accession>A0A139HU65</accession>
<keyword evidence="8" id="KW-1185">Reference proteome</keyword>
<dbReference type="EMBL" id="LFZN01000009">
    <property type="protein sequence ID" value="KXT05933.1"/>
    <property type="molecule type" value="Genomic_DNA"/>
</dbReference>
<dbReference type="Gene3D" id="3.30.300.30">
    <property type="match status" value="1"/>
</dbReference>
<dbReference type="OrthoDB" id="5427350at2759"/>
<dbReference type="GO" id="GO:0005829">
    <property type="term" value="C:cytosol"/>
    <property type="evidence" value="ECO:0007669"/>
    <property type="project" value="TreeGrafter"/>
</dbReference>
<dbReference type="Proteomes" id="UP000070133">
    <property type="component" value="Unassembled WGS sequence"/>
</dbReference>
<proteinExistence type="predicted"/>
<keyword evidence="3" id="KW-0547">Nucleotide-binding</keyword>
<keyword evidence="4" id="KW-0067">ATP-binding</keyword>
<dbReference type="GO" id="GO:0006085">
    <property type="term" value="P:acetyl-CoA biosynthetic process"/>
    <property type="evidence" value="ECO:0007669"/>
    <property type="project" value="TreeGrafter"/>
</dbReference>
<dbReference type="GO" id="GO:0003987">
    <property type="term" value="F:acetate-CoA ligase activity"/>
    <property type="evidence" value="ECO:0007669"/>
    <property type="project" value="UniProtKB-EC"/>
</dbReference>
<sequence>MDTSVTVYFCKAFAYGNPPTKSSHMDDAHNSVDKQLVPRENGSQDVTTYNIEEVIGSVGEPLAANVWQWVHDIVGKGELQVVDTFFQTETGSYLIAPLAGTTPLKPGCCSLPFFGVEPALLDPVSGVEIKDHGREGVLTLKRPIPSMSRTVWKDHNRFMAVYYDPYAGFYFTGDGAMRHEDGYYWIQGRVDDVINVAAHRMSTAEIEAALLEHAVMAEVAVVGVPDDLTGQAVAAFVSLKSSLPEEEAIQIAKAQVSTSIGKFAAPKHVVVVQDLPKNRAGKIMRRLLRKIWCGEEEQLGDIYHDLGQSAVH</sequence>
<dbReference type="EC" id="6.2.1.1" evidence="1"/>
<evidence type="ECO:0000259" key="6">
    <source>
        <dbReference type="Pfam" id="PF13193"/>
    </source>
</evidence>
<evidence type="ECO:0000256" key="3">
    <source>
        <dbReference type="ARBA" id="ARBA00022741"/>
    </source>
</evidence>
<dbReference type="GO" id="GO:0005524">
    <property type="term" value="F:ATP binding"/>
    <property type="evidence" value="ECO:0007669"/>
    <property type="project" value="UniProtKB-KW"/>
</dbReference>
<dbReference type="PANTHER" id="PTHR24095:SF14">
    <property type="entry name" value="ACETYL-COENZYME A SYNTHETASE 1"/>
    <property type="match status" value="1"/>
</dbReference>
<dbReference type="Gene3D" id="3.40.50.12780">
    <property type="entry name" value="N-terminal domain of ligase-like"/>
    <property type="match status" value="1"/>
</dbReference>
<dbReference type="STRING" id="321146.A0A139HU65"/>
<dbReference type="AlphaFoldDB" id="A0A139HU65"/>
<name>A0A139HU65_9PEZI</name>
<dbReference type="Pfam" id="PF13193">
    <property type="entry name" value="AMP-binding_C"/>
    <property type="match status" value="1"/>
</dbReference>
<dbReference type="PANTHER" id="PTHR24095">
    <property type="entry name" value="ACETYL-COENZYME A SYNTHETASE"/>
    <property type="match status" value="1"/>
</dbReference>
<dbReference type="InterPro" id="IPR000873">
    <property type="entry name" value="AMP-dep_synth/lig_dom"/>
</dbReference>
<evidence type="ECO:0000313" key="7">
    <source>
        <dbReference type="EMBL" id="KXT05933.1"/>
    </source>
</evidence>
<comment type="caution">
    <text evidence="7">The sequence shown here is derived from an EMBL/GenBank/DDBJ whole genome shotgun (WGS) entry which is preliminary data.</text>
</comment>
<keyword evidence="2" id="KW-0436">Ligase</keyword>
<dbReference type="InterPro" id="IPR025110">
    <property type="entry name" value="AMP-bd_C"/>
</dbReference>
<evidence type="ECO:0000313" key="8">
    <source>
        <dbReference type="Proteomes" id="UP000070133"/>
    </source>
</evidence>
<evidence type="ECO:0000256" key="4">
    <source>
        <dbReference type="ARBA" id="ARBA00022840"/>
    </source>
</evidence>